<evidence type="ECO:0000313" key="3">
    <source>
        <dbReference type="Proteomes" id="UP001149079"/>
    </source>
</evidence>
<dbReference type="EMBL" id="JAPQKL010000005">
    <property type="protein sequence ID" value="KAJ5129854.1"/>
    <property type="molecule type" value="Genomic_DNA"/>
</dbReference>
<organism evidence="2 3">
    <name type="scientific">Penicillium bovifimosum</name>
    <dbReference type="NCBI Taxonomy" id="126998"/>
    <lineage>
        <taxon>Eukaryota</taxon>
        <taxon>Fungi</taxon>
        <taxon>Dikarya</taxon>
        <taxon>Ascomycota</taxon>
        <taxon>Pezizomycotina</taxon>
        <taxon>Eurotiomycetes</taxon>
        <taxon>Eurotiomycetidae</taxon>
        <taxon>Eurotiales</taxon>
        <taxon>Aspergillaceae</taxon>
        <taxon>Penicillium</taxon>
    </lineage>
</organism>
<comment type="caution">
    <text evidence="2">The sequence shown here is derived from an EMBL/GenBank/DDBJ whole genome shotgun (WGS) entry which is preliminary data.</text>
</comment>
<keyword evidence="3" id="KW-1185">Reference proteome</keyword>
<reference evidence="2" key="1">
    <citation type="submission" date="2022-11" db="EMBL/GenBank/DDBJ databases">
        <authorList>
            <person name="Petersen C."/>
        </authorList>
    </citation>
    <scope>NUCLEOTIDE SEQUENCE</scope>
    <source>
        <strain evidence="2">IBT 22155</strain>
    </source>
</reference>
<dbReference type="Proteomes" id="UP001149079">
    <property type="component" value="Unassembled WGS sequence"/>
</dbReference>
<reference evidence="2" key="2">
    <citation type="journal article" date="2023" name="IMA Fungus">
        <title>Comparative genomic study of the Penicillium genus elucidates a diverse pangenome and 15 lateral gene transfer events.</title>
        <authorList>
            <person name="Petersen C."/>
            <person name="Sorensen T."/>
            <person name="Nielsen M.R."/>
            <person name="Sondergaard T.E."/>
            <person name="Sorensen J.L."/>
            <person name="Fitzpatrick D.A."/>
            <person name="Frisvad J.C."/>
            <person name="Nielsen K.L."/>
        </authorList>
    </citation>
    <scope>NUCLEOTIDE SEQUENCE</scope>
    <source>
        <strain evidence="2">IBT 22155</strain>
    </source>
</reference>
<evidence type="ECO:0000256" key="1">
    <source>
        <dbReference type="SAM" id="MobiDB-lite"/>
    </source>
</evidence>
<protein>
    <submittedName>
        <fullName evidence="2">Uncharacterized protein</fullName>
    </submittedName>
</protein>
<evidence type="ECO:0000313" key="2">
    <source>
        <dbReference type="EMBL" id="KAJ5129854.1"/>
    </source>
</evidence>
<dbReference type="GeneID" id="81405807"/>
<dbReference type="OrthoDB" id="10534159at2759"/>
<dbReference type="AlphaFoldDB" id="A0A9W9GTM0"/>
<proteinExistence type="predicted"/>
<sequence length="92" mass="9901">MTEATGTAIDETIAMSPFNIAPRDASESSRPTKTQSIVQWRTASFNNAARCQTSEPRGMITRKCTVAEETKPPVDASGRVGHISGTEADARF</sequence>
<gene>
    <name evidence="2" type="ORF">N7515_005893</name>
</gene>
<accession>A0A9W9GTM0</accession>
<name>A0A9W9GTM0_9EURO</name>
<feature type="region of interest" description="Disordered" evidence="1">
    <location>
        <begin position="69"/>
        <end position="92"/>
    </location>
</feature>
<dbReference type="RefSeq" id="XP_056520233.1">
    <property type="nucleotide sequence ID" value="XM_056666637.1"/>
</dbReference>